<dbReference type="AlphaFoldDB" id="A0AAV2C830"/>
<feature type="region of interest" description="Disordered" evidence="1">
    <location>
        <begin position="48"/>
        <end position="107"/>
    </location>
</feature>
<feature type="compositionally biased region" description="Low complexity" evidence="1">
    <location>
        <begin position="66"/>
        <end position="80"/>
    </location>
</feature>
<dbReference type="Pfam" id="PF07714">
    <property type="entry name" value="PK_Tyr_Ser-Thr"/>
    <property type="match status" value="1"/>
</dbReference>
<feature type="compositionally biased region" description="Low complexity" evidence="1">
    <location>
        <begin position="48"/>
        <end position="59"/>
    </location>
</feature>
<dbReference type="Gene3D" id="1.10.510.10">
    <property type="entry name" value="Transferase(Phosphotransferase) domain 1"/>
    <property type="match status" value="2"/>
</dbReference>
<dbReference type="GO" id="GO:0005524">
    <property type="term" value="F:ATP binding"/>
    <property type="evidence" value="ECO:0007669"/>
    <property type="project" value="InterPro"/>
</dbReference>
<keyword evidence="4" id="KW-1185">Reference proteome</keyword>
<dbReference type="GO" id="GO:0004672">
    <property type="term" value="F:protein kinase activity"/>
    <property type="evidence" value="ECO:0007669"/>
    <property type="project" value="InterPro"/>
</dbReference>
<dbReference type="PROSITE" id="PS50011">
    <property type="entry name" value="PROTEIN_KINASE_DOM"/>
    <property type="match status" value="1"/>
</dbReference>
<evidence type="ECO:0000256" key="1">
    <source>
        <dbReference type="SAM" id="MobiDB-lite"/>
    </source>
</evidence>
<dbReference type="PANTHER" id="PTHR46863:SF1">
    <property type="entry name" value="PROTEIN KINASE SUPERFAMILY PROTEIN"/>
    <property type="match status" value="1"/>
</dbReference>
<feature type="compositionally biased region" description="Polar residues" evidence="1">
    <location>
        <begin position="85"/>
        <end position="107"/>
    </location>
</feature>
<dbReference type="InterPro" id="IPR001245">
    <property type="entry name" value="Ser-Thr/Tyr_kinase_cat_dom"/>
</dbReference>
<dbReference type="SUPFAM" id="SSF56112">
    <property type="entry name" value="Protein kinase-like (PK-like)"/>
    <property type="match status" value="1"/>
</dbReference>
<evidence type="ECO:0000259" key="2">
    <source>
        <dbReference type="PROSITE" id="PS50011"/>
    </source>
</evidence>
<dbReference type="InterPro" id="IPR011009">
    <property type="entry name" value="Kinase-like_dom_sf"/>
</dbReference>
<dbReference type="InterPro" id="IPR000719">
    <property type="entry name" value="Prot_kinase_dom"/>
</dbReference>
<name>A0AAV2C830_9ROSI</name>
<dbReference type="EMBL" id="CAXIPQ010000005">
    <property type="protein sequence ID" value="CAL1351965.1"/>
    <property type="molecule type" value="Genomic_DNA"/>
</dbReference>
<reference evidence="3 4" key="1">
    <citation type="submission" date="2024-04" db="EMBL/GenBank/DDBJ databases">
        <authorList>
            <person name="Fracassetti M."/>
        </authorList>
    </citation>
    <scope>NUCLEOTIDE SEQUENCE [LARGE SCALE GENOMIC DNA]</scope>
</reference>
<comment type="caution">
    <text evidence="3">The sequence shown here is derived from an EMBL/GenBank/DDBJ whole genome shotgun (WGS) entry which is preliminary data.</text>
</comment>
<protein>
    <recommendedName>
        <fullName evidence="2">Protein kinase domain-containing protein</fullName>
    </recommendedName>
</protein>
<evidence type="ECO:0000313" key="4">
    <source>
        <dbReference type="Proteomes" id="UP001497516"/>
    </source>
</evidence>
<sequence length="415" mass="44681">MEFDELHEYASFRSFPGYSRRIRGTRLQRIPATPRLLIGFTTGTSLSSIDPSADSSASDTPNVDYSNPTTATSSSTGTPSVGYSYPTTATSSSGITPDSAPDTTSPVDNNNNNLMCWHNSSLHGMGIALGVFQSCRQGTPNFGGLPSVVSRCDHVAVIELPGASVAGVRILLVHEFVNGDPNLSAVDLLRRSMTTDPNFTALSTWISRLNIAADVARGLDHIHNTNGLRSILLGSETVKSSSIIVSVGGELTGEFGDRPNQLGISPIDGIRSSSMNHDEAIAAVAETNQRSDVYAYGGLILELMSGEAPRAAVIEVARAVVDGRVLKWMWKDRRMEDWFPDKLVEKLLQIAVNCLEEDPGKRPSIAAVAGNIYRLCLESREWSNGSGDLWQGLHQRPVVPGVSLAAMRDIHGLIY</sequence>
<evidence type="ECO:0000313" key="3">
    <source>
        <dbReference type="EMBL" id="CAL1351965.1"/>
    </source>
</evidence>
<proteinExistence type="predicted"/>
<gene>
    <name evidence="3" type="ORF">LTRI10_LOCUS10227</name>
</gene>
<dbReference type="Proteomes" id="UP001497516">
    <property type="component" value="Unassembled WGS sequence"/>
</dbReference>
<feature type="domain" description="Protein kinase" evidence="2">
    <location>
        <begin position="70"/>
        <end position="374"/>
    </location>
</feature>
<organism evidence="3 4">
    <name type="scientific">Linum trigynum</name>
    <dbReference type="NCBI Taxonomy" id="586398"/>
    <lineage>
        <taxon>Eukaryota</taxon>
        <taxon>Viridiplantae</taxon>
        <taxon>Streptophyta</taxon>
        <taxon>Embryophyta</taxon>
        <taxon>Tracheophyta</taxon>
        <taxon>Spermatophyta</taxon>
        <taxon>Magnoliopsida</taxon>
        <taxon>eudicotyledons</taxon>
        <taxon>Gunneridae</taxon>
        <taxon>Pentapetalae</taxon>
        <taxon>rosids</taxon>
        <taxon>fabids</taxon>
        <taxon>Malpighiales</taxon>
        <taxon>Linaceae</taxon>
        <taxon>Linum</taxon>
    </lineage>
</organism>
<accession>A0AAV2C830</accession>
<dbReference type="PANTHER" id="PTHR46863">
    <property type="entry name" value="OS09G0572100 PROTEIN"/>
    <property type="match status" value="1"/>
</dbReference>